<name>A0A1I1P519_9CLOT</name>
<dbReference type="FunFam" id="3.40.50.1970:FF:000003">
    <property type="entry name" value="Alcohol dehydrogenase, iron-containing"/>
    <property type="match status" value="1"/>
</dbReference>
<gene>
    <name evidence="4" type="ORF">SAMN05421842_1189</name>
</gene>
<dbReference type="AlphaFoldDB" id="A0A1I1P519"/>
<dbReference type="PANTHER" id="PTHR43633:SF1">
    <property type="entry name" value="ALCOHOL DEHYDROGENASE YQHD"/>
    <property type="match status" value="1"/>
</dbReference>
<evidence type="ECO:0000259" key="2">
    <source>
        <dbReference type="Pfam" id="PF00465"/>
    </source>
</evidence>
<dbReference type="GO" id="GO:1990002">
    <property type="term" value="F:methylglyoxal reductase (NADPH) (acetol producing) activity"/>
    <property type="evidence" value="ECO:0007669"/>
    <property type="project" value="TreeGrafter"/>
</dbReference>
<protein>
    <submittedName>
        <fullName evidence="4">Uncharacterized protein</fullName>
    </submittedName>
</protein>
<dbReference type="Proteomes" id="UP000199263">
    <property type="component" value="Unassembled WGS sequence"/>
</dbReference>
<evidence type="ECO:0000313" key="5">
    <source>
        <dbReference type="Proteomes" id="UP000199263"/>
    </source>
</evidence>
<dbReference type="InterPro" id="IPR001670">
    <property type="entry name" value="ADH_Fe/GldA"/>
</dbReference>
<dbReference type="STRING" id="119641.SAMN05421842_1189"/>
<dbReference type="Gene3D" id="3.40.50.1970">
    <property type="match status" value="1"/>
</dbReference>
<dbReference type="Pfam" id="PF25137">
    <property type="entry name" value="ADH_Fe_C"/>
    <property type="match status" value="1"/>
</dbReference>
<dbReference type="OrthoDB" id="9801156at2"/>
<feature type="domain" description="Alcohol dehydrogenase iron-type/glycerol dehydrogenase GldA" evidence="2">
    <location>
        <begin position="9"/>
        <end position="179"/>
    </location>
</feature>
<dbReference type="EMBL" id="FOMG01000018">
    <property type="protein sequence ID" value="SFD05031.1"/>
    <property type="molecule type" value="Genomic_DNA"/>
</dbReference>
<reference evidence="4 5" key="1">
    <citation type="submission" date="2016-10" db="EMBL/GenBank/DDBJ databases">
        <authorList>
            <person name="de Groot N.N."/>
        </authorList>
    </citation>
    <scope>NUCLEOTIDE SEQUENCE [LARGE SCALE GENOMIC DNA]</scope>
    <source>
        <strain evidence="4 5">DSM 12992</strain>
    </source>
</reference>
<feature type="domain" description="Fe-containing alcohol dehydrogenase-like C-terminal" evidence="3">
    <location>
        <begin position="194"/>
        <end position="388"/>
    </location>
</feature>
<dbReference type="InterPro" id="IPR018211">
    <property type="entry name" value="ADH_Fe_CS"/>
</dbReference>
<dbReference type="Pfam" id="PF00465">
    <property type="entry name" value="Fe-ADH"/>
    <property type="match status" value="1"/>
</dbReference>
<dbReference type="SUPFAM" id="SSF56796">
    <property type="entry name" value="Dehydroquinate synthase-like"/>
    <property type="match status" value="1"/>
</dbReference>
<proteinExistence type="predicted"/>
<dbReference type="CDD" id="cd08187">
    <property type="entry name" value="BDH"/>
    <property type="match status" value="1"/>
</dbReference>
<dbReference type="InterPro" id="IPR044731">
    <property type="entry name" value="BDH-like"/>
</dbReference>
<dbReference type="PROSITE" id="PS00060">
    <property type="entry name" value="ADH_IRON_2"/>
    <property type="match status" value="1"/>
</dbReference>
<dbReference type="RefSeq" id="WP_090091978.1">
    <property type="nucleotide sequence ID" value="NZ_FOMG01000018.1"/>
</dbReference>
<dbReference type="Gene3D" id="1.20.1090.10">
    <property type="entry name" value="Dehydroquinate synthase-like - alpha domain"/>
    <property type="match status" value="1"/>
</dbReference>
<accession>A0A1I1P519</accession>
<dbReference type="GO" id="GO:0005829">
    <property type="term" value="C:cytosol"/>
    <property type="evidence" value="ECO:0007669"/>
    <property type="project" value="TreeGrafter"/>
</dbReference>
<organism evidence="4 5">
    <name type="scientific">Clostridium uliginosum</name>
    <dbReference type="NCBI Taxonomy" id="119641"/>
    <lineage>
        <taxon>Bacteria</taxon>
        <taxon>Bacillati</taxon>
        <taxon>Bacillota</taxon>
        <taxon>Clostridia</taxon>
        <taxon>Eubacteriales</taxon>
        <taxon>Clostridiaceae</taxon>
        <taxon>Clostridium</taxon>
    </lineage>
</organism>
<keyword evidence="1" id="KW-0560">Oxidoreductase</keyword>
<dbReference type="GO" id="GO:1990362">
    <property type="term" value="F:butanol dehydrogenase (NAD+) activity"/>
    <property type="evidence" value="ECO:0007669"/>
    <property type="project" value="InterPro"/>
</dbReference>
<dbReference type="GO" id="GO:0046872">
    <property type="term" value="F:metal ion binding"/>
    <property type="evidence" value="ECO:0007669"/>
    <property type="project" value="InterPro"/>
</dbReference>
<dbReference type="PANTHER" id="PTHR43633">
    <property type="entry name" value="ALCOHOL DEHYDROGENASE YQHD"/>
    <property type="match status" value="1"/>
</dbReference>
<evidence type="ECO:0000256" key="1">
    <source>
        <dbReference type="ARBA" id="ARBA00023002"/>
    </source>
</evidence>
<evidence type="ECO:0000313" key="4">
    <source>
        <dbReference type="EMBL" id="SFD05031.1"/>
    </source>
</evidence>
<keyword evidence="5" id="KW-1185">Reference proteome</keyword>
<sequence length="390" mass="43702">MRNFEYYSPTKIIFGKDTHKQVGEEVKKYANKILLHYGGGSVKKSGLYDQVVNSLNEAGVEFIELGGVQSNPKLGLVYKGIELCKENNIELILAVGGGSVIDSAKGIGMGVKYDGDVWDIYNSHKTIRDQPSLPIATILTIPAAGSETSPNTVLTNEKTLIKTGAMSKYVRPVFSIMNPELCYTLPKYQMACGVSDMLAHTMERYFTNTEAVDYSDRLLEASMKSIINMGPKLVYNMQDYDTWANIMWAGSMVHNGILGMGREEDWASHDIEHQLSAVYNIAHGAGLSIVFPAWMKYVYKQNINKFIQFAVKVWDVDLSYENPEAIISECILRAESFYKKIGLPIRLSEIDIDGTEFKAMAKRVTEFSTVGNFKKLEEEDIVQIYKLALK</sequence>
<dbReference type="GO" id="GO:0008106">
    <property type="term" value="F:alcohol dehydrogenase (NADP+) activity"/>
    <property type="evidence" value="ECO:0007669"/>
    <property type="project" value="TreeGrafter"/>
</dbReference>
<evidence type="ECO:0000259" key="3">
    <source>
        <dbReference type="Pfam" id="PF25137"/>
    </source>
</evidence>
<dbReference type="InterPro" id="IPR056798">
    <property type="entry name" value="ADH_Fe_C"/>
</dbReference>